<evidence type="ECO:0008006" key="4">
    <source>
        <dbReference type="Google" id="ProtNLM"/>
    </source>
</evidence>
<evidence type="ECO:0000313" key="2">
    <source>
        <dbReference type="EMBL" id="CAG2056351.1"/>
    </source>
</evidence>
<evidence type="ECO:0000313" key="3">
    <source>
        <dbReference type="Proteomes" id="UP001153148"/>
    </source>
</evidence>
<dbReference type="EMBL" id="CAJPIN010003726">
    <property type="protein sequence ID" value="CAG2056351.1"/>
    <property type="molecule type" value="Genomic_DNA"/>
</dbReference>
<gene>
    <name evidence="2" type="ORF">TPAB3V08_LOCUS3343</name>
</gene>
<accession>A0ABN7NTI8</accession>
<feature type="region of interest" description="Disordered" evidence="1">
    <location>
        <begin position="177"/>
        <end position="207"/>
    </location>
</feature>
<evidence type="ECO:0000256" key="1">
    <source>
        <dbReference type="SAM" id="MobiDB-lite"/>
    </source>
</evidence>
<protein>
    <recommendedName>
        <fullName evidence="4">Vomeronasal type-1 receptor</fullName>
    </recommendedName>
</protein>
<dbReference type="Proteomes" id="UP001153148">
    <property type="component" value="Unassembled WGS sequence"/>
</dbReference>
<comment type="caution">
    <text evidence="2">The sequence shown here is derived from an EMBL/GenBank/DDBJ whole genome shotgun (WGS) entry which is preliminary data.</text>
</comment>
<proteinExistence type="predicted"/>
<name>A0ABN7NTI8_TIMPD</name>
<reference evidence="2" key="1">
    <citation type="submission" date="2021-03" db="EMBL/GenBank/DDBJ databases">
        <authorList>
            <person name="Tran Van P."/>
        </authorList>
    </citation>
    <scope>NUCLEOTIDE SEQUENCE</scope>
</reference>
<organism evidence="2 3">
    <name type="scientific">Timema podura</name>
    <name type="common">Walking stick</name>
    <dbReference type="NCBI Taxonomy" id="61482"/>
    <lineage>
        <taxon>Eukaryota</taxon>
        <taxon>Metazoa</taxon>
        <taxon>Ecdysozoa</taxon>
        <taxon>Arthropoda</taxon>
        <taxon>Hexapoda</taxon>
        <taxon>Insecta</taxon>
        <taxon>Pterygota</taxon>
        <taxon>Neoptera</taxon>
        <taxon>Polyneoptera</taxon>
        <taxon>Phasmatodea</taxon>
        <taxon>Timematodea</taxon>
        <taxon>Timematoidea</taxon>
        <taxon>Timematidae</taxon>
        <taxon>Timema</taxon>
    </lineage>
</organism>
<sequence>MLANSNHTAPLERMDSTVNHLICLILRSAFCFTQPRSRIRALVPRRNILTRIGDHVVLLVTLFLVRYSVYNALYLLEWTRASCYFHGSVSVLLMALTNMKETEFEHTGMFSYKICADPGFNLRTQEHSSYIVETFLRQAQHGLLVKLAWSQVNDGSSLLLTIWSTYSSPHDISPCSTTSQFDFSPPGHATERKRLPNPPANEMNNSR</sequence>
<keyword evidence="3" id="KW-1185">Reference proteome</keyword>